<proteinExistence type="predicted"/>
<evidence type="ECO:0000313" key="2">
    <source>
        <dbReference type="EMBL" id="KGT86499.1"/>
    </source>
</evidence>
<dbReference type="InterPro" id="IPR021300">
    <property type="entry name" value="Integr_conj_element_PFL4695"/>
</dbReference>
<dbReference type="RefSeq" id="WP_034899275.1">
    <property type="nucleotide sequence ID" value="NZ_JRUQ01000093.1"/>
</dbReference>
<keyword evidence="3" id="KW-1185">Reference proteome</keyword>
<dbReference type="AlphaFoldDB" id="A0A0A3YLZ5"/>
<feature type="chain" id="PRO_5002005668" evidence="1">
    <location>
        <begin position="20"/>
        <end position="168"/>
    </location>
</feature>
<evidence type="ECO:0000313" key="3">
    <source>
        <dbReference type="Proteomes" id="UP000030351"/>
    </source>
</evidence>
<sequence length="168" mass="17798">MNKLMLAGAIAALPFLSYAELNVIADLGGQSAAPFYEGINAEPQPQQQSIQPDYSEGSVLPVATPELTPGIIEPRALKLPGIGALFLVGDDAQSQEWLSRNAELLSRRGAVGMVVNVSSSTSLQQLSQVAPALQLAPVSGSDLARRLKLEHYPVLITEHSLSQQVSAQ</sequence>
<dbReference type="EMBL" id="JRUQ01000093">
    <property type="protein sequence ID" value="KGT86499.1"/>
    <property type="molecule type" value="Genomic_DNA"/>
</dbReference>
<dbReference type="STRING" id="371042.NG99_25485"/>
<protein>
    <submittedName>
        <fullName evidence="2">Conjugal transfer protein</fullName>
    </submittedName>
</protein>
<feature type="signal peptide" evidence="1">
    <location>
        <begin position="1"/>
        <end position="19"/>
    </location>
</feature>
<comment type="caution">
    <text evidence="2">The sequence shown here is derived from an EMBL/GenBank/DDBJ whole genome shotgun (WGS) entry which is preliminary data.</text>
</comment>
<dbReference type="Proteomes" id="UP000030351">
    <property type="component" value="Unassembled WGS sequence"/>
</dbReference>
<dbReference type="OrthoDB" id="8560395at2"/>
<accession>A0A0A3YLZ5</accession>
<name>A0A0A3YLZ5_9GAMM</name>
<dbReference type="Pfam" id="PF11072">
    <property type="entry name" value="DUF2859"/>
    <property type="match status" value="1"/>
</dbReference>
<dbReference type="eggNOG" id="COG3279">
    <property type="taxonomic scope" value="Bacteria"/>
</dbReference>
<reference evidence="2 3" key="1">
    <citation type="submission" date="2014-10" db="EMBL/GenBank/DDBJ databases">
        <title>Genome sequence of Erwinia typographi M043b.</title>
        <authorList>
            <person name="Chan K.-G."/>
            <person name="Tan W.-S."/>
        </authorList>
    </citation>
    <scope>NUCLEOTIDE SEQUENCE [LARGE SCALE GENOMIC DNA]</scope>
    <source>
        <strain evidence="2 3">M043b</strain>
    </source>
</reference>
<gene>
    <name evidence="2" type="ORF">NG99_25485</name>
</gene>
<evidence type="ECO:0000256" key="1">
    <source>
        <dbReference type="SAM" id="SignalP"/>
    </source>
</evidence>
<dbReference type="NCBIfam" id="TIGR03765">
    <property type="entry name" value="ICE_PFL_4695"/>
    <property type="match status" value="1"/>
</dbReference>
<keyword evidence="1" id="KW-0732">Signal</keyword>
<organism evidence="2 3">
    <name type="scientific">Erwinia typographi</name>
    <dbReference type="NCBI Taxonomy" id="371042"/>
    <lineage>
        <taxon>Bacteria</taxon>
        <taxon>Pseudomonadati</taxon>
        <taxon>Pseudomonadota</taxon>
        <taxon>Gammaproteobacteria</taxon>
        <taxon>Enterobacterales</taxon>
        <taxon>Erwiniaceae</taxon>
        <taxon>Erwinia</taxon>
    </lineage>
</organism>